<accession>A0A512TSZ5</accession>
<dbReference type="RefSeq" id="WP_146869351.1">
    <property type="nucleotide sequence ID" value="NZ_BKBC01000107.1"/>
</dbReference>
<protein>
    <submittedName>
        <fullName evidence="2">Uncharacterized protein</fullName>
    </submittedName>
</protein>
<organism evidence="2 3">
    <name type="scientific">Clostridium butyricum</name>
    <dbReference type="NCBI Taxonomy" id="1492"/>
    <lineage>
        <taxon>Bacteria</taxon>
        <taxon>Bacillati</taxon>
        <taxon>Bacillota</taxon>
        <taxon>Clostridia</taxon>
        <taxon>Eubacteriales</taxon>
        <taxon>Clostridiaceae</taxon>
        <taxon>Clostridium</taxon>
    </lineage>
</organism>
<feature type="coiled-coil region" evidence="1">
    <location>
        <begin position="328"/>
        <end position="544"/>
    </location>
</feature>
<sequence>MPSISKIRFTNVVYENGDKRYNDDIFEFDGENGAVLLENGGGKTVFVQTALQAVVPNVSVSDRKIKNTLLLENSPAHIAVEWIINEKPRKYALTSVTLFMKNGEAASYKYVYEYDEGDDESIENIPFVIENQDAGKRASSKDEINEYYVKMSQNRMNAHTFVTKKDYCDYIEDNFKIIPSEWQKIAEINGAEGGVEEFFDACKTTGQLVDNLLIPTVEDALAGEGTKAFADIFEKQREHLKQSKQLRTQISESRTVCDRINEYVNVYKDFSGSQEELDNRKLFLKAIYDFENKEKDENIRKNAANIKENEDNFQKEQLYNMKRASYELRILEDKKNEQYKKYKDFSEEYENLKNINHELLQKYSDLQNAAFKYKIKSEADIEEAEKRKLRDLEQNKEMTDIQSELKENSEKLNGYFKNEENKLKSARNEYKEELSQNNTRLQNIEKHLKEAEKKNNDLNSEKSKNEGQIKVLENDMVKIENAILSNKDKENIKDHLLILKNKVEYLEKNLYDYTSSRNVLKNEKINENNNLNDLRKDLDKEKEINSEFASDIKNIEIKMEEILKYIKEFKSGWFNYDKENIYLKQESILSQIETRVEILRDEKEKCIINERISHRYSDDYKDSEYFTADFYLERLIKKLREDIGYVESGSEYIKKYSRIHDVSIDSLTDTFKYWPITLITSEGNVSKIVDIAEKLNENISYPIIVMSEKEAKKEITEENTILFSNVVIPGLWKNNSDKILFEKWKSEILNKASESTKIRKDKETEFNNACEILKKVRGFYEYCPFEHYKEINALIKNSNEKIRTLQNTVLEKENHIKEIDEEIERINLKEKHDNSEISIVEGQIQKCFDYIGKYNEVNSLKEVIKRIQNEIEGVLLELEKLKKDIDY</sequence>
<evidence type="ECO:0000256" key="1">
    <source>
        <dbReference type="SAM" id="Coils"/>
    </source>
</evidence>
<proteinExistence type="predicted"/>
<evidence type="ECO:0000313" key="2">
    <source>
        <dbReference type="EMBL" id="GEQ23376.1"/>
    </source>
</evidence>
<feature type="coiled-coil region" evidence="1">
    <location>
        <begin position="857"/>
        <end position="884"/>
    </location>
</feature>
<keyword evidence="1" id="KW-0175">Coiled coil</keyword>
<dbReference type="EMBL" id="BKBC01000107">
    <property type="protein sequence ID" value="GEQ23376.1"/>
    <property type="molecule type" value="Genomic_DNA"/>
</dbReference>
<feature type="coiled-coil region" evidence="1">
    <location>
        <begin position="788"/>
        <end position="829"/>
    </location>
</feature>
<gene>
    <name evidence="2" type="ORF">CBU02nite_38820</name>
</gene>
<name>A0A512TSZ5_CLOBU</name>
<dbReference type="Proteomes" id="UP000321089">
    <property type="component" value="Unassembled WGS sequence"/>
</dbReference>
<evidence type="ECO:0000313" key="3">
    <source>
        <dbReference type="Proteomes" id="UP000321089"/>
    </source>
</evidence>
<dbReference type="AlphaFoldDB" id="A0A512TSZ5"/>
<comment type="caution">
    <text evidence="2">The sequence shown here is derived from an EMBL/GenBank/DDBJ whole genome shotgun (WGS) entry which is preliminary data.</text>
</comment>
<reference evidence="2 3" key="1">
    <citation type="submission" date="2019-07" db="EMBL/GenBank/DDBJ databases">
        <title>Whole genome shotgun sequence of Clostridium butyricum NBRC 3858.</title>
        <authorList>
            <person name="Hosoyama A."/>
            <person name="Uohara A."/>
            <person name="Ohji S."/>
            <person name="Ichikawa N."/>
        </authorList>
    </citation>
    <scope>NUCLEOTIDE SEQUENCE [LARGE SCALE GENOMIC DNA]</scope>
    <source>
        <strain evidence="2 3">NBRC 3858</strain>
    </source>
</reference>